<dbReference type="Proteomes" id="UP000887576">
    <property type="component" value="Unplaced"/>
</dbReference>
<evidence type="ECO:0000313" key="1">
    <source>
        <dbReference type="Proteomes" id="UP000887576"/>
    </source>
</evidence>
<protein>
    <submittedName>
        <fullName evidence="2">Uncharacterized protein</fullName>
    </submittedName>
</protein>
<name>A0AC34RBN0_9BILA</name>
<evidence type="ECO:0000313" key="2">
    <source>
        <dbReference type="WBParaSite" id="JU765_v2.g5314.t1"/>
    </source>
</evidence>
<proteinExistence type="predicted"/>
<dbReference type="WBParaSite" id="JU765_v2.g5314.t1">
    <property type="protein sequence ID" value="JU765_v2.g5314.t1"/>
    <property type="gene ID" value="JU765_v2.g5314"/>
</dbReference>
<accession>A0AC34RBN0</accession>
<sequence>MVKFKKIEMGTIFYFFLIPKIGFTSPTKDSWLDAMEFLEYFDFVLHGTFFDLYMEIASKLNHLKECNISNFLTSEKLLKLVDAFPKLPKLTLHGEMDDELLKLLASKSNESNPLEKLEFVPRIGFSINALEHFVKRATFVDESQIILKINAALPDVAEMFKRIDKHEVILLKQSKNNFEFKKIDENIRITVGILSNL</sequence>
<organism evidence="1 2">
    <name type="scientific">Panagrolaimus sp. JU765</name>
    <dbReference type="NCBI Taxonomy" id="591449"/>
    <lineage>
        <taxon>Eukaryota</taxon>
        <taxon>Metazoa</taxon>
        <taxon>Ecdysozoa</taxon>
        <taxon>Nematoda</taxon>
        <taxon>Chromadorea</taxon>
        <taxon>Rhabditida</taxon>
        <taxon>Tylenchina</taxon>
        <taxon>Panagrolaimomorpha</taxon>
        <taxon>Panagrolaimoidea</taxon>
        <taxon>Panagrolaimidae</taxon>
        <taxon>Panagrolaimus</taxon>
    </lineage>
</organism>
<reference evidence="2" key="1">
    <citation type="submission" date="2022-11" db="UniProtKB">
        <authorList>
            <consortium name="WormBaseParasite"/>
        </authorList>
    </citation>
    <scope>IDENTIFICATION</scope>
</reference>